<keyword evidence="1" id="KW-1133">Transmembrane helix</keyword>
<dbReference type="EMBL" id="SDHW01000001">
    <property type="protein sequence ID" value="RXK62121.1"/>
    <property type="molecule type" value="Genomic_DNA"/>
</dbReference>
<dbReference type="OrthoDB" id="1444224at2"/>
<dbReference type="RefSeq" id="WP_129129492.1">
    <property type="nucleotide sequence ID" value="NZ_SDHW01000001.1"/>
</dbReference>
<feature type="transmembrane region" description="Helical" evidence="1">
    <location>
        <begin position="92"/>
        <end position="109"/>
    </location>
</feature>
<name>A0A4Q1CN49_9BACT</name>
<evidence type="ECO:0000313" key="3">
    <source>
        <dbReference type="Proteomes" id="UP000290204"/>
    </source>
</evidence>
<organism evidence="2 3">
    <name type="scientific">Lacibacter luteus</name>
    <dbReference type="NCBI Taxonomy" id="2508719"/>
    <lineage>
        <taxon>Bacteria</taxon>
        <taxon>Pseudomonadati</taxon>
        <taxon>Bacteroidota</taxon>
        <taxon>Chitinophagia</taxon>
        <taxon>Chitinophagales</taxon>
        <taxon>Chitinophagaceae</taxon>
        <taxon>Lacibacter</taxon>
    </lineage>
</organism>
<keyword evidence="1" id="KW-0812">Transmembrane</keyword>
<sequence length="158" mass="18583">MNFLFQRNHQYETHTSIEDIRSRIKELRKTSWHDIAVNLTGKVEEDDSFQLSRKLGFTGFTKGLPKNFVLIDGQLTEDNTATTINITVRCNYLLLFYFYAASAFLAYDLYCLLESNFTIDYVRPVVLSLILLYFIFFTRSQLNRITNSFESYLRVGKR</sequence>
<proteinExistence type="predicted"/>
<gene>
    <name evidence="2" type="ORF">ESA94_03655</name>
</gene>
<reference evidence="2 3" key="1">
    <citation type="submission" date="2019-01" db="EMBL/GenBank/DDBJ databases">
        <title>Lacibacter sp. strain TTM-7.</title>
        <authorList>
            <person name="Chen W.-M."/>
        </authorList>
    </citation>
    <scope>NUCLEOTIDE SEQUENCE [LARGE SCALE GENOMIC DNA]</scope>
    <source>
        <strain evidence="2 3">TTM-7</strain>
    </source>
</reference>
<protein>
    <submittedName>
        <fullName evidence="2">Uncharacterized protein</fullName>
    </submittedName>
</protein>
<keyword evidence="1" id="KW-0472">Membrane</keyword>
<accession>A0A4Q1CN49</accession>
<dbReference type="Proteomes" id="UP000290204">
    <property type="component" value="Unassembled WGS sequence"/>
</dbReference>
<evidence type="ECO:0000256" key="1">
    <source>
        <dbReference type="SAM" id="Phobius"/>
    </source>
</evidence>
<dbReference type="AlphaFoldDB" id="A0A4Q1CN49"/>
<comment type="caution">
    <text evidence="2">The sequence shown here is derived from an EMBL/GenBank/DDBJ whole genome shotgun (WGS) entry which is preliminary data.</text>
</comment>
<keyword evidence="3" id="KW-1185">Reference proteome</keyword>
<evidence type="ECO:0000313" key="2">
    <source>
        <dbReference type="EMBL" id="RXK62121.1"/>
    </source>
</evidence>
<feature type="transmembrane region" description="Helical" evidence="1">
    <location>
        <begin position="121"/>
        <end position="138"/>
    </location>
</feature>